<keyword evidence="1" id="KW-0808">Transferase</keyword>
<dbReference type="EMBL" id="JAGSPN010000010">
    <property type="protein sequence ID" value="MBR7783248.1"/>
    <property type="molecule type" value="Genomic_DNA"/>
</dbReference>
<dbReference type="InterPro" id="IPR050832">
    <property type="entry name" value="Bact_Acetyltransf"/>
</dbReference>
<dbReference type="SUPFAM" id="SSF55729">
    <property type="entry name" value="Acyl-CoA N-acyltransferases (Nat)"/>
    <property type="match status" value="1"/>
</dbReference>
<evidence type="ECO:0000259" key="3">
    <source>
        <dbReference type="PROSITE" id="PS51186"/>
    </source>
</evidence>
<protein>
    <submittedName>
        <fullName evidence="4">GNAT family N-acetyltransferase</fullName>
    </submittedName>
</protein>
<dbReference type="PANTHER" id="PTHR43877">
    <property type="entry name" value="AMINOALKYLPHOSPHONATE N-ACETYLTRANSFERASE-RELATED-RELATED"/>
    <property type="match status" value="1"/>
</dbReference>
<gene>
    <name evidence="4" type="ORF">KDM89_13930</name>
</gene>
<name>A0A941I8X6_9BURK</name>
<keyword evidence="2" id="KW-0012">Acyltransferase</keyword>
<reference evidence="4" key="1">
    <citation type="submission" date="2021-04" db="EMBL/GenBank/DDBJ databases">
        <title>novel species isolated from subtropical streams in China.</title>
        <authorList>
            <person name="Lu H."/>
        </authorList>
    </citation>
    <scope>NUCLEOTIDE SEQUENCE</scope>
    <source>
        <strain evidence="4">LFS511W</strain>
    </source>
</reference>
<dbReference type="Pfam" id="PF00583">
    <property type="entry name" value="Acetyltransf_1"/>
    <property type="match status" value="1"/>
</dbReference>
<dbReference type="Proteomes" id="UP000680067">
    <property type="component" value="Unassembled WGS sequence"/>
</dbReference>
<dbReference type="AlphaFoldDB" id="A0A941I8X6"/>
<dbReference type="RefSeq" id="WP_212688529.1">
    <property type="nucleotide sequence ID" value="NZ_JAGSPN010000010.1"/>
</dbReference>
<proteinExistence type="predicted"/>
<accession>A0A941I8X6</accession>
<dbReference type="PANTHER" id="PTHR43877:SF2">
    <property type="entry name" value="AMINOALKYLPHOSPHONATE N-ACETYLTRANSFERASE-RELATED"/>
    <property type="match status" value="1"/>
</dbReference>
<evidence type="ECO:0000313" key="5">
    <source>
        <dbReference type="Proteomes" id="UP000680067"/>
    </source>
</evidence>
<dbReference type="GO" id="GO:0016747">
    <property type="term" value="F:acyltransferase activity, transferring groups other than amino-acyl groups"/>
    <property type="evidence" value="ECO:0007669"/>
    <property type="project" value="InterPro"/>
</dbReference>
<comment type="caution">
    <text evidence="4">The sequence shown here is derived from an EMBL/GenBank/DDBJ whole genome shotgun (WGS) entry which is preliminary data.</text>
</comment>
<dbReference type="CDD" id="cd04301">
    <property type="entry name" value="NAT_SF"/>
    <property type="match status" value="1"/>
</dbReference>
<dbReference type="InterPro" id="IPR016181">
    <property type="entry name" value="Acyl_CoA_acyltransferase"/>
</dbReference>
<organism evidence="4 5">
    <name type="scientific">Undibacterium luofuense</name>
    <dbReference type="NCBI Taxonomy" id="2828733"/>
    <lineage>
        <taxon>Bacteria</taxon>
        <taxon>Pseudomonadati</taxon>
        <taxon>Pseudomonadota</taxon>
        <taxon>Betaproteobacteria</taxon>
        <taxon>Burkholderiales</taxon>
        <taxon>Oxalobacteraceae</taxon>
        <taxon>Undibacterium</taxon>
    </lineage>
</organism>
<keyword evidence="5" id="KW-1185">Reference proteome</keyword>
<dbReference type="PROSITE" id="PS51186">
    <property type="entry name" value="GNAT"/>
    <property type="match status" value="1"/>
</dbReference>
<evidence type="ECO:0000256" key="1">
    <source>
        <dbReference type="ARBA" id="ARBA00022679"/>
    </source>
</evidence>
<dbReference type="Gene3D" id="3.40.630.30">
    <property type="match status" value="1"/>
</dbReference>
<evidence type="ECO:0000256" key="2">
    <source>
        <dbReference type="ARBA" id="ARBA00023315"/>
    </source>
</evidence>
<evidence type="ECO:0000313" key="4">
    <source>
        <dbReference type="EMBL" id="MBR7783248.1"/>
    </source>
</evidence>
<sequence length="145" mass="16191">MSKELQIRDATVADAAEITALLESLGYPDTEPFISQRIQTQLSHPDARLLVAEQQGQLCAVLSLHFIPQLALAGDFCRISYFCIGDGLRGQGIGALLEVRATELARARGCDRIEVHCHSRRTDAHRFYARQGYTESPKYLMKSVR</sequence>
<dbReference type="InterPro" id="IPR000182">
    <property type="entry name" value="GNAT_dom"/>
</dbReference>
<feature type="domain" description="N-acetyltransferase" evidence="3">
    <location>
        <begin position="5"/>
        <end position="145"/>
    </location>
</feature>